<evidence type="ECO:0000313" key="25">
    <source>
        <dbReference type="EnsemblPlants" id="QL06p009486:mrna"/>
    </source>
</evidence>
<organism evidence="25 26">
    <name type="scientific">Quercus lobata</name>
    <name type="common">Valley oak</name>
    <dbReference type="NCBI Taxonomy" id="97700"/>
    <lineage>
        <taxon>Eukaryota</taxon>
        <taxon>Viridiplantae</taxon>
        <taxon>Streptophyta</taxon>
        <taxon>Embryophyta</taxon>
        <taxon>Tracheophyta</taxon>
        <taxon>Spermatophyta</taxon>
        <taxon>Magnoliopsida</taxon>
        <taxon>eudicotyledons</taxon>
        <taxon>Gunneridae</taxon>
        <taxon>Pentapetalae</taxon>
        <taxon>rosids</taxon>
        <taxon>fabids</taxon>
        <taxon>Fagales</taxon>
        <taxon>Fagaceae</taxon>
        <taxon>Quercus</taxon>
    </lineage>
</organism>
<feature type="signal peptide" evidence="23">
    <location>
        <begin position="1"/>
        <end position="26"/>
    </location>
</feature>
<keyword evidence="6" id="KW-0597">Phosphoprotein</keyword>
<keyword evidence="7" id="KW-0433">Leucine-rich repeat</keyword>
<dbReference type="InterPro" id="IPR013210">
    <property type="entry name" value="LRR_N_plant-typ"/>
</dbReference>
<keyword evidence="5" id="KW-0723">Serine/threonine-protein kinase</keyword>
<dbReference type="FunFam" id="3.80.10.10:FF:000400">
    <property type="entry name" value="Nuclear pore complex protein NUP107"/>
    <property type="match status" value="1"/>
</dbReference>
<evidence type="ECO:0000256" key="8">
    <source>
        <dbReference type="ARBA" id="ARBA00022679"/>
    </source>
</evidence>
<dbReference type="InterPro" id="IPR011009">
    <property type="entry name" value="Kinase-like_dom_sf"/>
</dbReference>
<dbReference type="Pfam" id="PF08263">
    <property type="entry name" value="LRRNT_2"/>
    <property type="match status" value="1"/>
</dbReference>
<dbReference type="InParanoid" id="A0A7N2LWS3"/>
<feature type="domain" description="Protein kinase" evidence="24">
    <location>
        <begin position="468"/>
        <end position="620"/>
    </location>
</feature>
<dbReference type="GO" id="GO:0016020">
    <property type="term" value="C:membrane"/>
    <property type="evidence" value="ECO:0007669"/>
    <property type="project" value="UniProtKB-SubCell"/>
</dbReference>
<evidence type="ECO:0000256" key="2">
    <source>
        <dbReference type="ARBA" id="ARBA00004479"/>
    </source>
</evidence>
<evidence type="ECO:0000256" key="18">
    <source>
        <dbReference type="ARBA" id="ARBA00023180"/>
    </source>
</evidence>
<dbReference type="FunFam" id="3.30.200.20:FF:000309">
    <property type="entry name" value="Leucine-rich repeat receptor protein kinase MSP1"/>
    <property type="match status" value="1"/>
</dbReference>
<dbReference type="OMA" id="FCYHARC"/>
<reference evidence="25 26" key="1">
    <citation type="journal article" date="2016" name="G3 (Bethesda)">
        <title>First Draft Assembly and Annotation of the Genome of a California Endemic Oak Quercus lobata Nee (Fagaceae).</title>
        <authorList>
            <person name="Sork V.L."/>
            <person name="Fitz-Gibbon S.T."/>
            <person name="Puiu D."/>
            <person name="Crepeau M."/>
            <person name="Gugger P.F."/>
            <person name="Sherman R."/>
            <person name="Stevens K."/>
            <person name="Langley C.H."/>
            <person name="Pellegrini M."/>
            <person name="Salzberg S.L."/>
        </authorList>
    </citation>
    <scope>NUCLEOTIDE SEQUENCE [LARGE SCALE GENOMIC DNA]</scope>
    <source>
        <strain evidence="25 26">cv. SW786</strain>
    </source>
</reference>
<keyword evidence="4" id="KW-0964">Secreted</keyword>
<evidence type="ECO:0000256" key="11">
    <source>
        <dbReference type="ARBA" id="ARBA00022737"/>
    </source>
</evidence>
<comment type="similarity">
    <text evidence="19">Belongs to the polygalacturonase-inhibiting protein family.</text>
</comment>
<dbReference type="Pfam" id="PF00069">
    <property type="entry name" value="Pkinase"/>
    <property type="match status" value="1"/>
</dbReference>
<dbReference type="PROSITE" id="PS00107">
    <property type="entry name" value="PROTEIN_KINASE_ATP"/>
    <property type="match status" value="1"/>
</dbReference>
<evidence type="ECO:0000256" key="19">
    <source>
        <dbReference type="ARBA" id="ARBA00038043"/>
    </source>
</evidence>
<evidence type="ECO:0000256" key="22">
    <source>
        <dbReference type="PROSITE-ProRule" id="PRU10141"/>
    </source>
</evidence>
<keyword evidence="18" id="KW-0325">Glycoprotein</keyword>
<evidence type="ECO:0000256" key="14">
    <source>
        <dbReference type="ARBA" id="ARBA00022840"/>
    </source>
</evidence>
<evidence type="ECO:0000313" key="26">
    <source>
        <dbReference type="Proteomes" id="UP000594261"/>
    </source>
</evidence>
<keyword evidence="9" id="KW-0812">Transmembrane</keyword>
<accession>A0A7N2LWS3</accession>
<dbReference type="GO" id="GO:0004674">
    <property type="term" value="F:protein serine/threonine kinase activity"/>
    <property type="evidence" value="ECO:0007669"/>
    <property type="project" value="UniProtKB-KW"/>
</dbReference>
<keyword evidence="15" id="KW-1133">Transmembrane helix</keyword>
<keyword evidence="26" id="KW-1185">Reference proteome</keyword>
<dbReference type="EMBL" id="LRBV02000006">
    <property type="status" value="NOT_ANNOTATED_CDS"/>
    <property type="molecule type" value="Genomic_DNA"/>
</dbReference>
<dbReference type="InterPro" id="IPR000719">
    <property type="entry name" value="Prot_kinase_dom"/>
</dbReference>
<evidence type="ECO:0000256" key="4">
    <source>
        <dbReference type="ARBA" id="ARBA00022512"/>
    </source>
</evidence>
<comment type="catalytic activity">
    <reaction evidence="20">
        <text>L-threonyl-[protein] + ATP = O-phospho-L-threonyl-[protein] + ADP + H(+)</text>
        <dbReference type="Rhea" id="RHEA:46608"/>
        <dbReference type="Rhea" id="RHEA-COMP:11060"/>
        <dbReference type="Rhea" id="RHEA-COMP:11605"/>
        <dbReference type="ChEBI" id="CHEBI:15378"/>
        <dbReference type="ChEBI" id="CHEBI:30013"/>
        <dbReference type="ChEBI" id="CHEBI:30616"/>
        <dbReference type="ChEBI" id="CHEBI:61977"/>
        <dbReference type="ChEBI" id="CHEBI:456216"/>
        <dbReference type="EC" id="2.7.11.1"/>
    </reaction>
</comment>
<evidence type="ECO:0000256" key="9">
    <source>
        <dbReference type="ARBA" id="ARBA00022692"/>
    </source>
</evidence>
<evidence type="ECO:0000256" key="10">
    <source>
        <dbReference type="ARBA" id="ARBA00022729"/>
    </source>
</evidence>
<dbReference type="InterPro" id="IPR032675">
    <property type="entry name" value="LRR_dom_sf"/>
</dbReference>
<protein>
    <recommendedName>
        <fullName evidence="3">non-specific serine/threonine protein kinase</fullName>
        <ecNumber evidence="3">2.7.11.1</ecNumber>
    </recommendedName>
</protein>
<evidence type="ECO:0000256" key="20">
    <source>
        <dbReference type="ARBA" id="ARBA00047899"/>
    </source>
</evidence>
<dbReference type="InterPro" id="IPR051420">
    <property type="entry name" value="Ser_Thr_Kinases_DiverseReg"/>
</dbReference>
<feature type="chain" id="PRO_5029639566" description="non-specific serine/threonine protein kinase" evidence="23">
    <location>
        <begin position="27"/>
        <end position="620"/>
    </location>
</feature>
<evidence type="ECO:0000256" key="6">
    <source>
        <dbReference type="ARBA" id="ARBA00022553"/>
    </source>
</evidence>
<reference evidence="25" key="2">
    <citation type="submission" date="2021-01" db="UniProtKB">
        <authorList>
            <consortium name="EnsemblPlants"/>
        </authorList>
    </citation>
    <scope>IDENTIFICATION</scope>
</reference>
<keyword evidence="10 23" id="KW-0732">Signal</keyword>
<feature type="binding site" evidence="22">
    <location>
        <position position="497"/>
    </location>
    <ligand>
        <name>ATP</name>
        <dbReference type="ChEBI" id="CHEBI:30616"/>
    </ligand>
</feature>
<dbReference type="EnsemblPlants" id="QL06p009486:mrna">
    <property type="protein sequence ID" value="QL06p009486:mrna"/>
    <property type="gene ID" value="QL06p009486"/>
</dbReference>
<evidence type="ECO:0000256" key="21">
    <source>
        <dbReference type="ARBA" id="ARBA00048679"/>
    </source>
</evidence>
<keyword evidence="12 22" id="KW-0547">Nucleotide-binding</keyword>
<comment type="catalytic activity">
    <reaction evidence="21">
        <text>L-seryl-[protein] + ATP = O-phospho-L-seryl-[protein] + ADP + H(+)</text>
        <dbReference type="Rhea" id="RHEA:17989"/>
        <dbReference type="Rhea" id="RHEA-COMP:9863"/>
        <dbReference type="Rhea" id="RHEA-COMP:11604"/>
        <dbReference type="ChEBI" id="CHEBI:15378"/>
        <dbReference type="ChEBI" id="CHEBI:29999"/>
        <dbReference type="ChEBI" id="CHEBI:30616"/>
        <dbReference type="ChEBI" id="CHEBI:83421"/>
        <dbReference type="ChEBI" id="CHEBI:456216"/>
        <dbReference type="EC" id="2.7.11.1"/>
    </reaction>
</comment>
<dbReference type="Gene3D" id="3.80.10.10">
    <property type="entry name" value="Ribonuclease Inhibitor"/>
    <property type="match status" value="2"/>
</dbReference>
<evidence type="ECO:0000256" key="5">
    <source>
        <dbReference type="ARBA" id="ARBA00022527"/>
    </source>
</evidence>
<dbReference type="EC" id="2.7.11.1" evidence="3"/>
<evidence type="ECO:0000256" key="3">
    <source>
        <dbReference type="ARBA" id="ARBA00012513"/>
    </source>
</evidence>
<dbReference type="Gene3D" id="3.30.200.20">
    <property type="entry name" value="Phosphorylase Kinase, domain 1"/>
    <property type="match status" value="1"/>
</dbReference>
<keyword evidence="13" id="KW-0418">Kinase</keyword>
<dbReference type="PROSITE" id="PS50011">
    <property type="entry name" value="PROTEIN_KINASE_DOM"/>
    <property type="match status" value="1"/>
</dbReference>
<dbReference type="Pfam" id="PF00560">
    <property type="entry name" value="LRR_1"/>
    <property type="match status" value="4"/>
</dbReference>
<dbReference type="FunFam" id="3.80.10.10:FF:000383">
    <property type="entry name" value="Leucine-rich repeat receptor protein kinase EMS1"/>
    <property type="match status" value="2"/>
</dbReference>
<keyword evidence="8" id="KW-0808">Transferase</keyword>
<dbReference type="AlphaFoldDB" id="A0A7N2LWS3"/>
<keyword evidence="11" id="KW-0677">Repeat</keyword>
<keyword evidence="16" id="KW-0472">Membrane</keyword>
<dbReference type="Gramene" id="QL06p009486:mrna">
    <property type="protein sequence ID" value="QL06p009486:mrna"/>
    <property type="gene ID" value="QL06p009486"/>
</dbReference>
<dbReference type="Proteomes" id="UP000594261">
    <property type="component" value="Chromosome 6"/>
</dbReference>
<evidence type="ECO:0000256" key="16">
    <source>
        <dbReference type="ARBA" id="ARBA00023136"/>
    </source>
</evidence>
<dbReference type="PANTHER" id="PTHR48005:SF70">
    <property type="entry name" value="MDIS1-INTERACTING RECEPTOR LIKE KINASE 2-LIKE"/>
    <property type="match status" value="1"/>
</dbReference>
<proteinExistence type="inferred from homology"/>
<dbReference type="InterPro" id="IPR017441">
    <property type="entry name" value="Protein_kinase_ATP_BS"/>
</dbReference>
<keyword evidence="17" id="KW-0675">Receptor</keyword>
<dbReference type="GO" id="GO:0005524">
    <property type="term" value="F:ATP binding"/>
    <property type="evidence" value="ECO:0007669"/>
    <property type="project" value="UniProtKB-UniRule"/>
</dbReference>
<keyword evidence="4" id="KW-0134">Cell wall</keyword>
<evidence type="ECO:0000256" key="15">
    <source>
        <dbReference type="ARBA" id="ARBA00022989"/>
    </source>
</evidence>
<dbReference type="PANTHER" id="PTHR48005">
    <property type="entry name" value="LEUCINE RICH REPEAT KINASE 2"/>
    <property type="match status" value="1"/>
</dbReference>
<dbReference type="Gene3D" id="1.10.510.10">
    <property type="entry name" value="Transferase(Phosphotransferase) domain 1"/>
    <property type="match status" value="1"/>
</dbReference>
<keyword evidence="14 22" id="KW-0067">ATP-binding</keyword>
<evidence type="ECO:0000256" key="7">
    <source>
        <dbReference type="ARBA" id="ARBA00022614"/>
    </source>
</evidence>
<dbReference type="InterPro" id="IPR001611">
    <property type="entry name" value="Leu-rich_rpt"/>
</dbReference>
<dbReference type="SUPFAM" id="SSF56112">
    <property type="entry name" value="Protein kinase-like (PK-like)"/>
    <property type="match status" value="1"/>
</dbReference>
<evidence type="ECO:0000256" key="23">
    <source>
        <dbReference type="SAM" id="SignalP"/>
    </source>
</evidence>
<name>A0A7N2LWS3_QUELO</name>
<evidence type="ECO:0000256" key="12">
    <source>
        <dbReference type="ARBA" id="ARBA00022741"/>
    </source>
</evidence>
<comment type="subcellular location">
    <subcellularLocation>
        <location evidence="2">Membrane</location>
        <topology evidence="2">Single-pass type I membrane protein</topology>
    </subcellularLocation>
    <subcellularLocation>
        <location evidence="1">Secreted</location>
        <location evidence="1">Cell wall</location>
    </subcellularLocation>
</comment>
<dbReference type="SUPFAM" id="SSF52058">
    <property type="entry name" value="L domain-like"/>
    <property type="match status" value="1"/>
</dbReference>
<evidence type="ECO:0000256" key="1">
    <source>
        <dbReference type="ARBA" id="ARBA00004191"/>
    </source>
</evidence>
<sequence length="620" mass="67520">MAFKVLFCSPVLLLVSLLHFATFAFSTTSSVAATAEVGKAFEEAEALLNWKASLDNQNKSLLSSWVGDRPCINWVGITCDDMELGVTRLNLSSFGLKELAVGTFASSPSIFDSELALISGSIPEELELLKHLWVLQLLGNSLTSPIPAFIGKMVELSDLKLAMNKLSGPIPTTIGNLTKLTGLVLFQNNLSGSIPASIGHLVALSILFLDDNKLSGSIPTTIGNMTKLSKLNLITNFLSCFVPIEMNNHSTLTSLQLSENNFIGQLPPKICQSGTLVYSGARNNHFTVGAVPYLTNLKISNNKISGRIPPKLGKATMLGVLNLSSNHLFGKIPSDLGRLKSLLKILLNNNQLSGNIPSEIGMLSVLDHSGSIPFTFGDSASLTSIDISYNELEGPIPNITAFRKAPIAALKNNKGLCGNVAGVSLLLCQRVNKTEDKPREVHNDNLFAIWSYDGKMVYQNIIEAKEEFDYKYCIGVGGFGSVYKAKLQASQVVAVKKLHLLPDGEISNKKDFMSEIHALTEIRHRNIIKLYGFCSHPKHSLLVYEFLEGGSLVKLLNNEEGAKTFDWIKRANVVKGVANALSYMHHDCDISNKNVLLDLEYVAHISDFSTARILKPNSSN</sequence>
<evidence type="ECO:0000259" key="24">
    <source>
        <dbReference type="PROSITE" id="PS50011"/>
    </source>
</evidence>
<evidence type="ECO:0000256" key="13">
    <source>
        <dbReference type="ARBA" id="ARBA00022777"/>
    </source>
</evidence>
<evidence type="ECO:0000256" key="17">
    <source>
        <dbReference type="ARBA" id="ARBA00023170"/>
    </source>
</evidence>